<dbReference type="PANTHER" id="PTHR34484">
    <property type="entry name" value="OS02G0832600 PROTEIN"/>
    <property type="match status" value="1"/>
</dbReference>
<feature type="region of interest" description="Disordered" evidence="2">
    <location>
        <begin position="109"/>
        <end position="193"/>
    </location>
</feature>
<keyword evidence="4" id="KW-1185">Reference proteome</keyword>
<name>A0AAN7JT60_9MYRT</name>
<keyword evidence="1" id="KW-0175">Coiled coil</keyword>
<reference evidence="3 4" key="1">
    <citation type="journal article" date="2023" name="Hortic Res">
        <title>Pangenome of water caltrop reveals structural variations and asymmetric subgenome divergence after allopolyploidization.</title>
        <authorList>
            <person name="Zhang X."/>
            <person name="Chen Y."/>
            <person name="Wang L."/>
            <person name="Yuan Y."/>
            <person name="Fang M."/>
            <person name="Shi L."/>
            <person name="Lu R."/>
            <person name="Comes H.P."/>
            <person name="Ma Y."/>
            <person name="Chen Y."/>
            <person name="Huang G."/>
            <person name="Zhou Y."/>
            <person name="Zheng Z."/>
            <person name="Qiu Y."/>
        </authorList>
    </citation>
    <scope>NUCLEOTIDE SEQUENCE [LARGE SCALE GENOMIC DNA]</scope>
    <source>
        <tissue evidence="3">Roots</tissue>
    </source>
</reference>
<dbReference type="PANTHER" id="PTHR34484:SF2">
    <property type="entry name" value="OS02G0832600 PROTEIN"/>
    <property type="match status" value="1"/>
</dbReference>
<comment type="caution">
    <text evidence="3">The sequence shown here is derived from an EMBL/GenBank/DDBJ whole genome shotgun (WGS) entry which is preliminary data.</text>
</comment>
<sequence length="193" mass="21319">MSRFEIVYPNYGVDYSNNLENRVDDQDTHIAQLEEENLTLKERLFLMERELGDMRRRLQFLEGQNLLGKDVNEEVVENASDNETDGGSDVRGLEVESKEDVMECLDANAGSSGGVSAGGIAEDSNDGVDGQNEGGKVDACMVGFTENETRLGEPISEDNEAGNEILHREEGEGREILRNEEADDLLSKAESNE</sequence>
<evidence type="ECO:0000256" key="2">
    <source>
        <dbReference type="SAM" id="MobiDB-lite"/>
    </source>
</evidence>
<evidence type="ECO:0000256" key="1">
    <source>
        <dbReference type="SAM" id="Coils"/>
    </source>
</evidence>
<dbReference type="Proteomes" id="UP001345219">
    <property type="component" value="Chromosome 2"/>
</dbReference>
<organism evidence="3 4">
    <name type="scientific">Trapa incisa</name>
    <dbReference type="NCBI Taxonomy" id="236973"/>
    <lineage>
        <taxon>Eukaryota</taxon>
        <taxon>Viridiplantae</taxon>
        <taxon>Streptophyta</taxon>
        <taxon>Embryophyta</taxon>
        <taxon>Tracheophyta</taxon>
        <taxon>Spermatophyta</taxon>
        <taxon>Magnoliopsida</taxon>
        <taxon>eudicotyledons</taxon>
        <taxon>Gunneridae</taxon>
        <taxon>Pentapetalae</taxon>
        <taxon>rosids</taxon>
        <taxon>malvids</taxon>
        <taxon>Myrtales</taxon>
        <taxon>Lythraceae</taxon>
        <taxon>Trapa</taxon>
    </lineage>
</organism>
<feature type="compositionally biased region" description="Basic and acidic residues" evidence="2">
    <location>
        <begin position="165"/>
        <end position="193"/>
    </location>
</feature>
<proteinExistence type="predicted"/>
<dbReference type="EMBL" id="JAXIOK010000015">
    <property type="protein sequence ID" value="KAK4753684.1"/>
    <property type="molecule type" value="Genomic_DNA"/>
</dbReference>
<protein>
    <recommendedName>
        <fullName evidence="5">PRLI-interacting factor A</fullName>
    </recommendedName>
</protein>
<evidence type="ECO:0008006" key="5">
    <source>
        <dbReference type="Google" id="ProtNLM"/>
    </source>
</evidence>
<accession>A0AAN7JT60</accession>
<gene>
    <name evidence="3" type="ORF">SAY87_001788</name>
</gene>
<evidence type="ECO:0000313" key="4">
    <source>
        <dbReference type="Proteomes" id="UP001345219"/>
    </source>
</evidence>
<feature type="coiled-coil region" evidence="1">
    <location>
        <begin position="16"/>
        <end position="50"/>
    </location>
</feature>
<dbReference type="AlphaFoldDB" id="A0AAN7JT60"/>
<evidence type="ECO:0000313" key="3">
    <source>
        <dbReference type="EMBL" id="KAK4753684.1"/>
    </source>
</evidence>